<dbReference type="PANTHER" id="PTHR43320:SF2">
    <property type="entry name" value="2-DEHYDRO-3-DEOXYGLUCONOKINASE_2-DEHYDRO-3-DEOXYGALACTONOKINASE"/>
    <property type="match status" value="1"/>
</dbReference>
<protein>
    <submittedName>
        <fullName evidence="5">2-dehydro-3-deoxygluconokinase</fullName>
    </submittedName>
</protein>
<organism evidence="5 6">
    <name type="scientific">Pedobacter antarcticus</name>
    <dbReference type="NCBI Taxonomy" id="34086"/>
    <lineage>
        <taxon>Bacteria</taxon>
        <taxon>Pseudomonadati</taxon>
        <taxon>Bacteroidota</taxon>
        <taxon>Sphingobacteriia</taxon>
        <taxon>Sphingobacteriales</taxon>
        <taxon>Sphingobacteriaceae</taxon>
        <taxon>Pedobacter</taxon>
    </lineage>
</organism>
<evidence type="ECO:0000256" key="2">
    <source>
        <dbReference type="ARBA" id="ARBA00022679"/>
    </source>
</evidence>
<name>A0A1I2CXQ6_9SPHI</name>
<evidence type="ECO:0000259" key="4">
    <source>
        <dbReference type="Pfam" id="PF00294"/>
    </source>
</evidence>
<dbReference type="Proteomes" id="UP000183129">
    <property type="component" value="Unassembled WGS sequence"/>
</dbReference>
<gene>
    <name evidence="5" type="ORF">SAMN03003324_01250</name>
</gene>
<dbReference type="InterPro" id="IPR029056">
    <property type="entry name" value="Ribokinase-like"/>
</dbReference>
<feature type="domain" description="Carbohydrate kinase PfkB" evidence="4">
    <location>
        <begin position="17"/>
        <end position="325"/>
    </location>
</feature>
<evidence type="ECO:0000313" key="6">
    <source>
        <dbReference type="Proteomes" id="UP000183129"/>
    </source>
</evidence>
<dbReference type="Pfam" id="PF00294">
    <property type="entry name" value="PfkB"/>
    <property type="match status" value="1"/>
</dbReference>
<dbReference type="PANTHER" id="PTHR43320">
    <property type="entry name" value="SUGAR KINASE"/>
    <property type="match status" value="1"/>
</dbReference>
<proteinExistence type="inferred from homology"/>
<reference evidence="5 6" key="1">
    <citation type="submission" date="2016-10" db="EMBL/GenBank/DDBJ databases">
        <authorList>
            <person name="de Groot N.N."/>
        </authorList>
    </citation>
    <scope>NUCLEOTIDE SEQUENCE [LARGE SCALE GENOMIC DNA]</scope>
    <source>
        <strain evidence="5 6">ATCC 51969</strain>
    </source>
</reference>
<dbReference type="InterPro" id="IPR011611">
    <property type="entry name" value="PfkB_dom"/>
</dbReference>
<dbReference type="EMBL" id="FONS01000002">
    <property type="protein sequence ID" value="SFE73097.1"/>
    <property type="molecule type" value="Genomic_DNA"/>
</dbReference>
<dbReference type="RefSeq" id="WP_234797514.1">
    <property type="nucleotide sequence ID" value="NZ_FONS01000002.1"/>
</dbReference>
<evidence type="ECO:0000313" key="5">
    <source>
        <dbReference type="EMBL" id="SFE73097.1"/>
    </source>
</evidence>
<dbReference type="Gene3D" id="3.40.1190.20">
    <property type="match status" value="1"/>
</dbReference>
<accession>A0A1I2CXQ6</accession>
<dbReference type="AlphaFoldDB" id="A0A1I2CXQ6"/>
<evidence type="ECO:0000256" key="3">
    <source>
        <dbReference type="ARBA" id="ARBA00022777"/>
    </source>
</evidence>
<keyword evidence="2" id="KW-0808">Transferase</keyword>
<sequence>MVNILNMIEFDPAGKGVLCFGELLLRMSPDAGGTWLNTHQLPCFLGGAELNVATALSLWEIPVTYFTALPDNILAEQLKNSIAGKGIGTDKILAQGERVGIYYLPQGTDVKNAGVIYDRANSSFATLQPGTIDWSAVFKGVSWFHFSAICPAVSASAAEVCLEALKYASANGIFISLDLNYRAKLWQYGKQPADIMPGLAAYCDLIMGNIWAAERMLDIPIPLDFQDKTKAEYLSQAELSSREIRRQFPKCKVIANTFRFDAGEKGVKYFTSLHTANGSYHSATYQTEEIVDKVGSGDCFMAGLIYSINQQKPAQESLDFATAAAFNKLFIASDATSTRAADIYDSILPHEKK</sequence>
<dbReference type="STRING" id="34086.SAMN04488084_11289"/>
<keyword evidence="3 5" id="KW-0418">Kinase</keyword>
<dbReference type="CDD" id="cd01166">
    <property type="entry name" value="KdgK"/>
    <property type="match status" value="1"/>
</dbReference>
<dbReference type="SUPFAM" id="SSF53613">
    <property type="entry name" value="Ribokinase-like"/>
    <property type="match status" value="1"/>
</dbReference>
<comment type="similarity">
    <text evidence="1">Belongs to the carbohydrate kinase PfkB family.</text>
</comment>
<dbReference type="GO" id="GO:0016301">
    <property type="term" value="F:kinase activity"/>
    <property type="evidence" value="ECO:0007669"/>
    <property type="project" value="UniProtKB-KW"/>
</dbReference>
<dbReference type="InterPro" id="IPR052700">
    <property type="entry name" value="Carb_kinase_PfkB-like"/>
</dbReference>
<evidence type="ECO:0000256" key="1">
    <source>
        <dbReference type="ARBA" id="ARBA00010688"/>
    </source>
</evidence>